<reference evidence="2" key="1">
    <citation type="submission" date="2022-03" db="EMBL/GenBank/DDBJ databases">
        <title>Aurantimonas Liuensis sp. Nov., isolated from the hadal seawater of the Mariana Trench.</title>
        <authorList>
            <person name="Liu R."/>
        </authorList>
    </citation>
    <scope>NUCLEOTIDE SEQUENCE</scope>
    <source>
        <strain evidence="2">LRZ36</strain>
    </source>
</reference>
<dbReference type="Gene3D" id="1.20.1050.10">
    <property type="match status" value="1"/>
</dbReference>
<evidence type="ECO:0000259" key="1">
    <source>
        <dbReference type="PROSITE" id="PS50404"/>
    </source>
</evidence>
<feature type="domain" description="GST N-terminal" evidence="1">
    <location>
        <begin position="1"/>
        <end position="79"/>
    </location>
</feature>
<name>A0A9X2KIX7_9HYPH</name>
<dbReference type="AlphaFoldDB" id="A0A9X2KIX7"/>
<dbReference type="Proteomes" id="UP001155220">
    <property type="component" value="Unassembled WGS sequence"/>
</dbReference>
<dbReference type="InterPro" id="IPR036249">
    <property type="entry name" value="Thioredoxin-like_sf"/>
</dbReference>
<dbReference type="RefSeq" id="WP_253964875.1">
    <property type="nucleotide sequence ID" value="NZ_JALHBS010000081.1"/>
</dbReference>
<sequence>MKLLKNPTSPFARIAHAALIEAGIEELEIQNVDPWADEAELLSANSAGRVPCLVLDDGTAITECLLIAAFAERQGKGALSASDAKSLAVAGIGIGVCDAAVQILIGRRIVSGSFADTAFDSNPIAERRRRAVADGLKRLDAKVLDAPGERLDLGTIAAVTALDYVALRFPGADWVPATPRLATLREEAADRPALAATRPPS</sequence>
<evidence type="ECO:0000313" key="2">
    <source>
        <dbReference type="EMBL" id="MCP3056052.1"/>
    </source>
</evidence>
<evidence type="ECO:0000313" key="3">
    <source>
        <dbReference type="Proteomes" id="UP001155220"/>
    </source>
</evidence>
<gene>
    <name evidence="2" type="ORF">MJ956_12990</name>
</gene>
<dbReference type="PROSITE" id="PS50404">
    <property type="entry name" value="GST_NTER"/>
    <property type="match status" value="1"/>
</dbReference>
<dbReference type="Pfam" id="PF13409">
    <property type="entry name" value="GST_N_2"/>
    <property type="match status" value="1"/>
</dbReference>
<dbReference type="Gene3D" id="3.40.30.10">
    <property type="entry name" value="Glutaredoxin"/>
    <property type="match status" value="1"/>
</dbReference>
<dbReference type="InterPro" id="IPR004045">
    <property type="entry name" value="Glutathione_S-Trfase_N"/>
</dbReference>
<organism evidence="2 3">
    <name type="scientific">Aurantimonas marianensis</name>
    <dbReference type="NCBI Taxonomy" id="2920428"/>
    <lineage>
        <taxon>Bacteria</taxon>
        <taxon>Pseudomonadati</taxon>
        <taxon>Pseudomonadota</taxon>
        <taxon>Alphaproteobacteria</taxon>
        <taxon>Hyphomicrobiales</taxon>
        <taxon>Aurantimonadaceae</taxon>
        <taxon>Aurantimonas</taxon>
    </lineage>
</organism>
<keyword evidence="3" id="KW-1185">Reference proteome</keyword>
<proteinExistence type="predicted"/>
<accession>A0A9X2KIX7</accession>
<dbReference type="EMBL" id="JALHBS010000081">
    <property type="protein sequence ID" value="MCP3056052.1"/>
    <property type="molecule type" value="Genomic_DNA"/>
</dbReference>
<comment type="caution">
    <text evidence="2">The sequence shown here is derived from an EMBL/GenBank/DDBJ whole genome shotgun (WGS) entry which is preliminary data.</text>
</comment>
<dbReference type="SUPFAM" id="SSF52833">
    <property type="entry name" value="Thioredoxin-like"/>
    <property type="match status" value="1"/>
</dbReference>
<protein>
    <submittedName>
        <fullName evidence="2">Glutathione S-transferase N-terminal domain-containing protein</fullName>
    </submittedName>
</protein>